<evidence type="ECO:0000313" key="2">
    <source>
        <dbReference type="EMBL" id="CAA9221305.1"/>
    </source>
</evidence>
<feature type="compositionally biased region" description="Basic residues" evidence="1">
    <location>
        <begin position="208"/>
        <end position="220"/>
    </location>
</feature>
<name>A0A6J4HDE4_9ACTN</name>
<accession>A0A6J4HDE4</accession>
<dbReference type="EMBL" id="CADCTB010000045">
    <property type="protein sequence ID" value="CAA9221305.1"/>
    <property type="molecule type" value="Genomic_DNA"/>
</dbReference>
<feature type="compositionally biased region" description="Gly residues" evidence="1">
    <location>
        <begin position="1"/>
        <end position="10"/>
    </location>
</feature>
<reference evidence="2" key="1">
    <citation type="submission" date="2020-02" db="EMBL/GenBank/DDBJ databases">
        <authorList>
            <person name="Meier V. D."/>
        </authorList>
    </citation>
    <scope>NUCLEOTIDE SEQUENCE</scope>
    <source>
        <strain evidence="2">AVDCRST_MAG10</strain>
    </source>
</reference>
<feature type="compositionally biased region" description="Basic residues" evidence="1">
    <location>
        <begin position="15"/>
        <end position="28"/>
    </location>
</feature>
<gene>
    <name evidence="2" type="ORF">AVDCRST_MAG10-687</name>
</gene>
<sequence>DQLHRGGPGSTGPHHPARSRPVGGRRRGGVGVVARPRSHARPRPPGCGDPRLGHHDVGGRAHRLFRRGARCGSRAAPLRRPVDLRRHRRADRLVRGERTGLRDRARCQLPRRGLGRDRAGADPAGSGPERGADPPGGTDGGLHAGRRVGGCLRRSWHHHGGLPVGRPPCRVGRRADGRGQRVHRRHAGCHRRPGVVARRAGGDDHGRPPRGRPVRGRRPDHRPGAGRSRSGRNRWAQPPLLPRFRPHVPSPLGAGHHHRSTGM</sequence>
<dbReference type="GO" id="GO:0046026">
    <property type="term" value="F:precorrin-4 C11-methyltransferase activity"/>
    <property type="evidence" value="ECO:0007669"/>
    <property type="project" value="UniProtKB-EC"/>
</dbReference>
<protein>
    <submittedName>
        <fullName evidence="2">Precorrin-4 C(11)-methyltransferase</fullName>
        <ecNumber evidence="2">2.1.1.133</ecNumber>
    </submittedName>
</protein>
<feature type="non-terminal residue" evidence="2">
    <location>
        <position position="263"/>
    </location>
</feature>
<feature type="non-terminal residue" evidence="2">
    <location>
        <position position="1"/>
    </location>
</feature>
<keyword evidence="2" id="KW-0489">Methyltransferase</keyword>
<proteinExistence type="predicted"/>
<dbReference type="AlphaFoldDB" id="A0A6J4HDE4"/>
<feature type="region of interest" description="Disordered" evidence="1">
    <location>
        <begin position="1"/>
        <end position="56"/>
    </location>
</feature>
<organism evidence="2">
    <name type="scientific">uncultured Acidimicrobiales bacterium</name>
    <dbReference type="NCBI Taxonomy" id="310071"/>
    <lineage>
        <taxon>Bacteria</taxon>
        <taxon>Bacillati</taxon>
        <taxon>Actinomycetota</taxon>
        <taxon>Acidimicrobiia</taxon>
        <taxon>Acidimicrobiales</taxon>
        <taxon>environmental samples</taxon>
    </lineage>
</organism>
<evidence type="ECO:0000256" key="1">
    <source>
        <dbReference type="SAM" id="MobiDB-lite"/>
    </source>
</evidence>
<dbReference type="GO" id="GO:0032259">
    <property type="term" value="P:methylation"/>
    <property type="evidence" value="ECO:0007669"/>
    <property type="project" value="UniProtKB-KW"/>
</dbReference>
<feature type="compositionally biased region" description="Basic and acidic residues" evidence="1">
    <location>
        <begin position="95"/>
        <end position="106"/>
    </location>
</feature>
<feature type="region of interest" description="Disordered" evidence="1">
    <location>
        <begin position="95"/>
        <end position="263"/>
    </location>
</feature>
<dbReference type="EC" id="2.1.1.133" evidence="2"/>
<keyword evidence="2" id="KW-0808">Transferase</keyword>
<feature type="compositionally biased region" description="Basic residues" evidence="1">
    <location>
        <begin position="180"/>
        <end position="193"/>
    </location>
</feature>